<comment type="subcellular location">
    <subcellularLocation>
        <location evidence="1">Cell membrane</location>
        <topology evidence="1">Peripheral membrane protein</topology>
    </subcellularLocation>
</comment>
<proteinExistence type="inferred from homology"/>
<keyword evidence="10" id="KW-1185">Reference proteome</keyword>
<organism evidence="9 10">
    <name type="scientific">Pseudonocardia ammonioxydans</name>
    <dbReference type="NCBI Taxonomy" id="260086"/>
    <lineage>
        <taxon>Bacteria</taxon>
        <taxon>Bacillati</taxon>
        <taxon>Actinomycetota</taxon>
        <taxon>Actinomycetes</taxon>
        <taxon>Pseudonocardiales</taxon>
        <taxon>Pseudonocardiaceae</taxon>
        <taxon>Pseudonocardia</taxon>
    </lineage>
</organism>
<accession>A0A1I4S831</accession>
<dbReference type="GO" id="GO:0016887">
    <property type="term" value="F:ATP hydrolysis activity"/>
    <property type="evidence" value="ECO:0007669"/>
    <property type="project" value="InterPro"/>
</dbReference>
<name>A0A1I4S831_PSUAM</name>
<evidence type="ECO:0000256" key="3">
    <source>
        <dbReference type="ARBA" id="ARBA00022448"/>
    </source>
</evidence>
<protein>
    <submittedName>
        <fullName evidence="9">Peptide/nickel transport system ATP-binding protein</fullName>
    </submittedName>
</protein>
<feature type="domain" description="ABC transporter" evidence="8">
    <location>
        <begin position="269"/>
        <end position="490"/>
    </location>
</feature>
<feature type="domain" description="ABC transporter" evidence="8">
    <location>
        <begin position="10"/>
        <end position="249"/>
    </location>
</feature>
<dbReference type="STRING" id="260086.SAMN05216207_1001289"/>
<dbReference type="AlphaFoldDB" id="A0A1I4S831"/>
<dbReference type="GO" id="GO:0005886">
    <property type="term" value="C:plasma membrane"/>
    <property type="evidence" value="ECO:0007669"/>
    <property type="project" value="UniProtKB-SubCell"/>
</dbReference>
<evidence type="ECO:0000313" key="9">
    <source>
        <dbReference type="EMBL" id="SFM60454.1"/>
    </source>
</evidence>
<reference evidence="9 10" key="1">
    <citation type="submission" date="2016-10" db="EMBL/GenBank/DDBJ databases">
        <authorList>
            <person name="de Groot N.N."/>
        </authorList>
    </citation>
    <scope>NUCLEOTIDE SEQUENCE [LARGE SCALE GENOMIC DNA]</scope>
    <source>
        <strain evidence="9 10">CGMCC 4.1877</strain>
    </source>
</reference>
<dbReference type="GO" id="GO:0005524">
    <property type="term" value="F:ATP binding"/>
    <property type="evidence" value="ECO:0007669"/>
    <property type="project" value="UniProtKB-KW"/>
</dbReference>
<dbReference type="Pfam" id="PF00005">
    <property type="entry name" value="ABC_tran"/>
    <property type="match status" value="2"/>
</dbReference>
<dbReference type="InterPro" id="IPR050388">
    <property type="entry name" value="ABC_Ni/Peptide_Import"/>
</dbReference>
<evidence type="ECO:0000256" key="6">
    <source>
        <dbReference type="ARBA" id="ARBA00022840"/>
    </source>
</evidence>
<dbReference type="SUPFAM" id="SSF52540">
    <property type="entry name" value="P-loop containing nucleoside triphosphate hydrolases"/>
    <property type="match status" value="2"/>
</dbReference>
<keyword evidence="7" id="KW-0472">Membrane</keyword>
<keyword evidence="5" id="KW-0547">Nucleotide-binding</keyword>
<dbReference type="PROSITE" id="PS50893">
    <property type="entry name" value="ABC_TRANSPORTER_2"/>
    <property type="match status" value="2"/>
</dbReference>
<dbReference type="InterPro" id="IPR003593">
    <property type="entry name" value="AAA+_ATPase"/>
</dbReference>
<dbReference type="InterPro" id="IPR003439">
    <property type="entry name" value="ABC_transporter-like_ATP-bd"/>
</dbReference>
<dbReference type="SMART" id="SM00382">
    <property type="entry name" value="AAA"/>
    <property type="match status" value="2"/>
</dbReference>
<dbReference type="Proteomes" id="UP000199614">
    <property type="component" value="Unassembled WGS sequence"/>
</dbReference>
<dbReference type="CDD" id="cd03257">
    <property type="entry name" value="ABC_NikE_OppD_transporters"/>
    <property type="match status" value="1"/>
</dbReference>
<keyword evidence="6 9" id="KW-0067">ATP-binding</keyword>
<evidence type="ECO:0000256" key="2">
    <source>
        <dbReference type="ARBA" id="ARBA00005417"/>
    </source>
</evidence>
<gene>
    <name evidence="9" type="ORF">SAMN05216207_1001289</name>
</gene>
<dbReference type="EMBL" id="FOUY01000001">
    <property type="protein sequence ID" value="SFM60454.1"/>
    <property type="molecule type" value="Genomic_DNA"/>
</dbReference>
<dbReference type="PANTHER" id="PTHR43297">
    <property type="entry name" value="OLIGOPEPTIDE TRANSPORT ATP-BINDING PROTEIN APPD"/>
    <property type="match status" value="1"/>
</dbReference>
<evidence type="ECO:0000256" key="1">
    <source>
        <dbReference type="ARBA" id="ARBA00004202"/>
    </source>
</evidence>
<evidence type="ECO:0000259" key="8">
    <source>
        <dbReference type="PROSITE" id="PS50893"/>
    </source>
</evidence>
<evidence type="ECO:0000313" key="10">
    <source>
        <dbReference type="Proteomes" id="UP000199614"/>
    </source>
</evidence>
<comment type="similarity">
    <text evidence="2">Belongs to the ABC transporter superfamily.</text>
</comment>
<keyword evidence="4" id="KW-1003">Cell membrane</keyword>
<sequence length="490" mass="51540">MTAPRAMPALSVKDLTVTYADGYTALRDIDLEIPAGERWAVVGRSGSGKTTLVRAVLGVLPAGATATGSIRVDGQEILGLSESQLSALRGRAVGYVPQDPYAACDPLRTVEHHVAQAWRAHRLTPPPGRIVTDLEGVGIDDAARRAGRHPHTWSGGMLQRATIVAATAHAPPLTLADEPTSALDAELADDVLRLVRARSGALLLVSHDLTLVARHAVQVLVLADGRVTERGPAARLLAAPSAPSTIEMLDAGAPTPRRAPTGTSGPVLLRARDLVRRYGATTAVDRVSVTLRAGEVLGIVGRSGSGKSTLARLLAGMESPDAGTVVLGDGGRPRPGFVMPVFQDPVASLNRRWPLWRTLTEPLRARGERLRRAAAERAATDMLQRVGLDGVDPARRPATLSVGQAQRVAIARALAARPGLLVADEPTAALDVATTAAITGLLRELADDGTAVVVVTHDRERITGYADHVLALRAGRAEEYPLVDRSTAVD</sequence>
<evidence type="ECO:0000256" key="5">
    <source>
        <dbReference type="ARBA" id="ARBA00022741"/>
    </source>
</evidence>
<keyword evidence="3" id="KW-0813">Transport</keyword>
<dbReference type="InterPro" id="IPR017871">
    <property type="entry name" value="ABC_transporter-like_CS"/>
</dbReference>
<dbReference type="PROSITE" id="PS00211">
    <property type="entry name" value="ABC_TRANSPORTER_1"/>
    <property type="match status" value="1"/>
</dbReference>
<evidence type="ECO:0000256" key="7">
    <source>
        <dbReference type="ARBA" id="ARBA00023136"/>
    </source>
</evidence>
<dbReference type="InterPro" id="IPR027417">
    <property type="entry name" value="P-loop_NTPase"/>
</dbReference>
<dbReference type="Gene3D" id="3.40.50.300">
    <property type="entry name" value="P-loop containing nucleotide triphosphate hydrolases"/>
    <property type="match status" value="2"/>
</dbReference>
<evidence type="ECO:0000256" key="4">
    <source>
        <dbReference type="ARBA" id="ARBA00022475"/>
    </source>
</evidence>
<dbReference type="PANTHER" id="PTHR43297:SF2">
    <property type="entry name" value="DIPEPTIDE TRANSPORT ATP-BINDING PROTEIN DPPD"/>
    <property type="match status" value="1"/>
</dbReference>
<dbReference type="RefSeq" id="WP_245773225.1">
    <property type="nucleotide sequence ID" value="NZ_FOUY01000001.1"/>
</dbReference>